<dbReference type="RefSeq" id="XP_067175695.1">
    <property type="nucleotide sequence ID" value="XM_067320320.1"/>
</dbReference>
<dbReference type="AlphaFoldDB" id="A0A836KEF0"/>
<accession>A0A836KEF0</accession>
<organism evidence="2 3">
    <name type="scientific">Leishmania martiniquensis</name>
    <dbReference type="NCBI Taxonomy" id="1580590"/>
    <lineage>
        <taxon>Eukaryota</taxon>
        <taxon>Discoba</taxon>
        <taxon>Euglenozoa</taxon>
        <taxon>Kinetoplastea</taxon>
        <taxon>Metakinetoplastina</taxon>
        <taxon>Trypanosomatida</taxon>
        <taxon>Trypanosomatidae</taxon>
        <taxon>Leishmaniinae</taxon>
        <taxon>Leishmania</taxon>
    </lineage>
</organism>
<reference evidence="3" key="1">
    <citation type="journal article" date="2021" name="Microbiol. Resour. Announc.">
        <title>LGAAP: Leishmaniinae Genome Assembly and Annotation Pipeline.</title>
        <authorList>
            <person name="Almutairi H."/>
            <person name="Urbaniak M.D."/>
            <person name="Bates M.D."/>
            <person name="Jariyapan N."/>
            <person name="Kwakye-Nuako G."/>
            <person name="Thomaz-Soccol V."/>
            <person name="Al-Salem W.S."/>
            <person name="Dillon R.J."/>
            <person name="Bates P.A."/>
            <person name="Gatherer D."/>
        </authorList>
    </citation>
    <scope>NUCLEOTIDE SEQUENCE [LARGE SCALE GENOMIC DNA]</scope>
</reference>
<dbReference type="Proteomes" id="UP000673552">
    <property type="component" value="Unassembled WGS sequence"/>
</dbReference>
<feature type="region of interest" description="Disordered" evidence="1">
    <location>
        <begin position="223"/>
        <end position="280"/>
    </location>
</feature>
<gene>
    <name evidence="2" type="ORF">LSCM1_02745</name>
</gene>
<sequence length="280" mass="28339">MRDFIPPTRLPASGTNEGAGRVSYAALSSWFRQRLLPTLFPSPASAAMPSLELVSLSPDAQRSAEVTAAAMASLSSAPTRAALSGTEKGRDLTEPTPVSPLPLPVPLAMVASSTESAADAAVMHAQQLPSVLPLRGGGVLPSTTAAVATESAVFADTPPTPGSASLCTATPRLLPSSSLLGTSVKLAESSNAALDKSATAPSSGNDQLGLLSSTPSPFLRPASLSSSFADSRTPPTCVELPGPQSLFIRGSDALGCSGRSPRLLPADSRRGEGSAPPMKL</sequence>
<dbReference type="KEGG" id="lmat:92512832"/>
<feature type="compositionally biased region" description="Polar residues" evidence="1">
    <location>
        <begin position="223"/>
        <end position="234"/>
    </location>
</feature>
<proteinExistence type="predicted"/>
<name>A0A836KEF0_9TRYP</name>
<dbReference type="OrthoDB" id="266245at2759"/>
<reference evidence="3" key="2">
    <citation type="journal article" date="2021" name="Sci. Data">
        <title>Chromosome-scale genome sequencing, assembly and annotation of six genomes from subfamily Leishmaniinae.</title>
        <authorList>
            <person name="Almutairi H."/>
            <person name="Urbaniak M.D."/>
            <person name="Bates M.D."/>
            <person name="Jariyapan N."/>
            <person name="Kwakye-Nuako G."/>
            <person name="Thomaz Soccol V."/>
            <person name="Al-Salem W.S."/>
            <person name="Dillon R.J."/>
            <person name="Bates P.A."/>
            <person name="Gatherer D."/>
        </authorList>
    </citation>
    <scope>NUCLEOTIDE SEQUENCE [LARGE SCALE GENOMIC DNA]</scope>
</reference>
<evidence type="ECO:0000313" key="3">
    <source>
        <dbReference type="Proteomes" id="UP000673552"/>
    </source>
</evidence>
<evidence type="ECO:0000313" key="2">
    <source>
        <dbReference type="EMBL" id="KAG5469522.1"/>
    </source>
</evidence>
<comment type="caution">
    <text evidence="2">The sequence shown here is derived from an EMBL/GenBank/DDBJ whole genome shotgun (WGS) entry which is preliminary data.</text>
</comment>
<protein>
    <submittedName>
        <fullName evidence="2">Uncharacterized protein</fullName>
    </submittedName>
</protein>
<keyword evidence="3" id="KW-1185">Reference proteome</keyword>
<dbReference type="GeneID" id="92512832"/>
<evidence type="ECO:0000256" key="1">
    <source>
        <dbReference type="SAM" id="MobiDB-lite"/>
    </source>
</evidence>
<feature type="region of interest" description="Disordered" evidence="1">
    <location>
        <begin position="78"/>
        <end position="100"/>
    </location>
</feature>
<dbReference type="EMBL" id="JAFEUZ010000033">
    <property type="protein sequence ID" value="KAG5469522.1"/>
    <property type="molecule type" value="Genomic_DNA"/>
</dbReference>